<dbReference type="InParanoid" id="A0A1S4KIB4"/>
<accession>A0A1S4KIB4</accession>
<dbReference type="AlphaFoldDB" id="A0A1S4KIB4"/>
<evidence type="ECO:0000313" key="1">
    <source>
        <dbReference type="EnsemblMetazoa" id="CPIJ039851-PA"/>
    </source>
</evidence>
<organism evidence="1 2">
    <name type="scientific">Culex quinquefasciatus</name>
    <name type="common">Southern house mosquito</name>
    <name type="synonym">Culex pungens</name>
    <dbReference type="NCBI Taxonomy" id="7176"/>
    <lineage>
        <taxon>Eukaryota</taxon>
        <taxon>Metazoa</taxon>
        <taxon>Ecdysozoa</taxon>
        <taxon>Arthropoda</taxon>
        <taxon>Hexapoda</taxon>
        <taxon>Insecta</taxon>
        <taxon>Pterygota</taxon>
        <taxon>Neoptera</taxon>
        <taxon>Endopterygota</taxon>
        <taxon>Diptera</taxon>
        <taxon>Nematocera</taxon>
        <taxon>Culicoidea</taxon>
        <taxon>Culicidae</taxon>
        <taxon>Culicinae</taxon>
        <taxon>Culicini</taxon>
        <taxon>Culex</taxon>
        <taxon>Culex</taxon>
    </lineage>
</organism>
<reference evidence="1" key="1">
    <citation type="submission" date="2020-05" db="UniProtKB">
        <authorList>
            <consortium name="EnsemblMetazoa"/>
        </authorList>
    </citation>
    <scope>IDENTIFICATION</scope>
    <source>
        <strain evidence="1">JHB</strain>
    </source>
</reference>
<keyword evidence="2" id="KW-1185">Reference proteome</keyword>
<dbReference type="Proteomes" id="UP000002320">
    <property type="component" value="Unassembled WGS sequence"/>
</dbReference>
<dbReference type="VEuPathDB" id="VectorBase:CQUJHB010034"/>
<sequence length="139" mass="15841">MKVFIVLSVAVALVAGAAIDSESKKIEKRGLYELEDHDDIVDFDDHHVGKEVTITKKVPVYIEKKVPVYVEKKVHVPVDRPVYVPYKVPVEVPVVHKEYVEVPKPYAVHVAKPYPVVVKKHIYVEKPVGLSVHIKHRKH</sequence>
<dbReference type="VEuPathDB" id="VectorBase:CPIJ039851"/>
<evidence type="ECO:0000313" key="2">
    <source>
        <dbReference type="Proteomes" id="UP000002320"/>
    </source>
</evidence>
<proteinExistence type="predicted"/>
<protein>
    <submittedName>
        <fullName evidence="1">Uncharacterized protein</fullName>
    </submittedName>
</protein>
<dbReference type="EnsemblMetazoa" id="CPIJ039851-RA">
    <property type="protein sequence ID" value="CPIJ039851-PA"/>
    <property type="gene ID" value="CPIJ039851"/>
</dbReference>
<name>A0A1S4KIB4_CULQU</name>
<dbReference type="OrthoDB" id="7765318at2759"/>